<feature type="region of interest" description="Disordered" evidence="1">
    <location>
        <begin position="131"/>
        <end position="160"/>
    </location>
</feature>
<reference evidence="2 3" key="1">
    <citation type="submission" date="2017-04" db="EMBL/GenBank/DDBJ databases">
        <authorList>
            <person name="Afonso C.L."/>
            <person name="Miller P.J."/>
            <person name="Scott M.A."/>
            <person name="Spackman E."/>
            <person name="Goraichik I."/>
            <person name="Dimitrov K.M."/>
            <person name="Suarez D.L."/>
            <person name="Swayne D.E."/>
        </authorList>
    </citation>
    <scope>NUCLEOTIDE SEQUENCE [LARGE SCALE GENOMIC DNA]</scope>
    <source>
        <strain evidence="2 3">DSM 43828</strain>
    </source>
</reference>
<proteinExistence type="predicted"/>
<dbReference type="NCBIfam" id="NF040566">
    <property type="entry name" value="SCO2522_fam"/>
    <property type="match status" value="1"/>
</dbReference>
<sequence length="313" mass="34970">MSQIDATFRETAAESRLESEPLSHMSVELGHLYMEDFAAGEDRLHSLLSRVVPWVDVASRTDAAKPRVSTCFLIDDYFRRYSTPAEVVPMLLGVASECGLRIDYLARESACAVSDGVPLAELVEARLTPVPPVGTNGSRPPVTEVGWLSNGQRSPADSEAMRRSAWEPPVEIGARNHSVFVDVELWGERKDGERKWSCAFLAAVWQLLRLGLIRDHGRSVVRPALWLADFPATWDELPAVTQLNPDAKPFAAYRTFSVLPSRFLQVENAVRIILSQVSINPRLLDHIFGRAEAEGMRIPRELIDRAGYVFFNE</sequence>
<dbReference type="InterPro" id="IPR049747">
    <property type="entry name" value="SCO2522-like"/>
</dbReference>
<keyword evidence="3" id="KW-1185">Reference proteome</keyword>
<evidence type="ECO:0000313" key="2">
    <source>
        <dbReference type="EMBL" id="SMC51553.1"/>
    </source>
</evidence>
<dbReference type="Proteomes" id="UP000192674">
    <property type="component" value="Unassembled WGS sequence"/>
</dbReference>
<protein>
    <submittedName>
        <fullName evidence="2">Uncharacterized protein</fullName>
    </submittedName>
</protein>
<name>A0A1W1ZT66_KIBAR</name>
<dbReference type="RefSeq" id="WP_200825392.1">
    <property type="nucleotide sequence ID" value="NZ_FWXV01000001.1"/>
</dbReference>
<organism evidence="2 3">
    <name type="scientific">Kibdelosporangium aridum</name>
    <dbReference type="NCBI Taxonomy" id="2030"/>
    <lineage>
        <taxon>Bacteria</taxon>
        <taxon>Bacillati</taxon>
        <taxon>Actinomycetota</taxon>
        <taxon>Actinomycetes</taxon>
        <taxon>Pseudonocardiales</taxon>
        <taxon>Pseudonocardiaceae</taxon>
        <taxon>Kibdelosporangium</taxon>
    </lineage>
</organism>
<evidence type="ECO:0000313" key="3">
    <source>
        <dbReference type="Proteomes" id="UP000192674"/>
    </source>
</evidence>
<gene>
    <name evidence="2" type="ORF">SAMN05661093_00306</name>
</gene>
<dbReference type="AlphaFoldDB" id="A0A1W1ZT66"/>
<dbReference type="EMBL" id="FWXV01000001">
    <property type="protein sequence ID" value="SMC51553.1"/>
    <property type="molecule type" value="Genomic_DNA"/>
</dbReference>
<accession>A0A1W1ZT66</accession>
<evidence type="ECO:0000256" key="1">
    <source>
        <dbReference type="SAM" id="MobiDB-lite"/>
    </source>
</evidence>